<reference evidence="19 20" key="1">
    <citation type="submission" date="2019-11" db="EMBL/GenBank/DDBJ databases">
        <title>Draft genome sequence of Labilibaculum sp. strain SYP isolated from Black Sea.</title>
        <authorList>
            <person name="Yadav S."/>
            <person name="Villanueva L."/>
        </authorList>
    </citation>
    <scope>NUCLEOTIDE SEQUENCE [LARGE SCALE GENOMIC DNA]</scope>
    <source>
        <strain evidence="19 20">44</strain>
    </source>
</reference>
<dbReference type="InterPro" id="IPR009057">
    <property type="entry name" value="Homeodomain-like_sf"/>
</dbReference>
<dbReference type="SUPFAM" id="SSF63829">
    <property type="entry name" value="Calcium-dependent phosphotriesterase"/>
    <property type="match status" value="3"/>
</dbReference>
<feature type="domain" description="HTH araC/xylS-type" evidence="15">
    <location>
        <begin position="1351"/>
        <end position="1450"/>
    </location>
</feature>
<evidence type="ECO:0000256" key="10">
    <source>
        <dbReference type="ARBA" id="ARBA00023125"/>
    </source>
</evidence>
<keyword evidence="6" id="KW-0418">Kinase</keyword>
<evidence type="ECO:0000259" key="17">
    <source>
        <dbReference type="PROSITE" id="PS50110"/>
    </source>
</evidence>
<dbReference type="Proteomes" id="UP000285951">
    <property type="component" value="Unassembled WGS sequence"/>
</dbReference>
<dbReference type="Pfam" id="PF02518">
    <property type="entry name" value="HATPase_c"/>
    <property type="match status" value="1"/>
</dbReference>
<dbReference type="Gene3D" id="3.30.565.10">
    <property type="entry name" value="Histidine kinase-like ATPase, C-terminal domain"/>
    <property type="match status" value="1"/>
</dbReference>
<dbReference type="Pfam" id="PF00512">
    <property type="entry name" value="HisKA"/>
    <property type="match status" value="1"/>
</dbReference>
<dbReference type="GO" id="GO:0000155">
    <property type="term" value="F:phosphorelay sensor kinase activity"/>
    <property type="evidence" value="ECO:0007669"/>
    <property type="project" value="InterPro"/>
</dbReference>
<evidence type="ECO:0000313" key="21">
    <source>
        <dbReference type="Proteomes" id="UP000462449"/>
    </source>
</evidence>
<dbReference type="CDD" id="cd17574">
    <property type="entry name" value="REC_OmpR"/>
    <property type="match status" value="1"/>
</dbReference>
<evidence type="ECO:0000259" key="15">
    <source>
        <dbReference type="PROSITE" id="PS01124"/>
    </source>
</evidence>
<dbReference type="PANTHER" id="PTHR43547:SF2">
    <property type="entry name" value="HYBRID SIGNAL TRANSDUCTION HISTIDINE KINASE C"/>
    <property type="match status" value="1"/>
</dbReference>
<dbReference type="Gene3D" id="1.10.287.130">
    <property type="match status" value="1"/>
</dbReference>
<evidence type="ECO:0000256" key="8">
    <source>
        <dbReference type="ARBA" id="ARBA00023012"/>
    </source>
</evidence>
<dbReference type="InterPro" id="IPR036097">
    <property type="entry name" value="HisK_dim/P_sf"/>
</dbReference>
<dbReference type="FunFam" id="2.60.40.10:FF:000791">
    <property type="entry name" value="Two-component system sensor histidine kinase/response regulator"/>
    <property type="match status" value="1"/>
</dbReference>
<dbReference type="SMART" id="SM00388">
    <property type="entry name" value="HisKA"/>
    <property type="match status" value="1"/>
</dbReference>
<keyword evidence="5" id="KW-0547">Nucleotide-binding</keyword>
<dbReference type="SMART" id="SM00448">
    <property type="entry name" value="REC"/>
    <property type="match status" value="1"/>
</dbReference>
<dbReference type="InterPro" id="IPR001789">
    <property type="entry name" value="Sig_transdc_resp-reg_receiver"/>
</dbReference>
<feature type="modified residue" description="4-aspartylphosphate" evidence="12">
    <location>
        <position position="1252"/>
    </location>
</feature>
<dbReference type="Gene3D" id="1.10.10.60">
    <property type="entry name" value="Homeodomain-like"/>
    <property type="match status" value="1"/>
</dbReference>
<dbReference type="InterPro" id="IPR011110">
    <property type="entry name" value="Reg_prop"/>
</dbReference>
<comment type="catalytic activity">
    <reaction evidence="1">
        <text>ATP + protein L-histidine = ADP + protein N-phospho-L-histidine.</text>
        <dbReference type="EC" id="2.7.13.3"/>
    </reaction>
</comment>
<evidence type="ECO:0000256" key="2">
    <source>
        <dbReference type="ARBA" id="ARBA00012438"/>
    </source>
</evidence>
<evidence type="ECO:0000313" key="19">
    <source>
        <dbReference type="EMBL" id="MVB06428.1"/>
    </source>
</evidence>
<reference evidence="18 21" key="2">
    <citation type="submission" date="2019-12" db="EMBL/GenBank/DDBJ databases">
        <title>Draft genome sequence of Labilibaculum sp. strain 44 isolated from deep waters of Black Sea.</title>
        <authorList>
            <person name="Yadav S."/>
            <person name="Villanueva L."/>
        </authorList>
    </citation>
    <scope>NUCLEOTIDE SEQUENCE [LARGE SCALE GENOMIC DNA]</scope>
    <source>
        <strain evidence="18 21">44</strain>
    </source>
</reference>
<protein>
    <recommendedName>
        <fullName evidence="2">histidine kinase</fullName>
        <ecNumber evidence="2">2.7.13.3</ecNumber>
    </recommendedName>
</protein>
<dbReference type="SUPFAM" id="SSF46689">
    <property type="entry name" value="Homeodomain-like"/>
    <property type="match status" value="1"/>
</dbReference>
<keyword evidence="3 12" id="KW-0597">Phosphoprotein</keyword>
<proteinExistence type="predicted"/>
<evidence type="ECO:0000256" key="1">
    <source>
        <dbReference type="ARBA" id="ARBA00000085"/>
    </source>
</evidence>
<feature type="coiled-coil region" evidence="13">
    <location>
        <begin position="840"/>
        <end position="920"/>
    </location>
</feature>
<evidence type="ECO:0000256" key="12">
    <source>
        <dbReference type="PROSITE-ProRule" id="PRU00169"/>
    </source>
</evidence>
<dbReference type="InterPro" id="IPR018060">
    <property type="entry name" value="HTH_AraC"/>
</dbReference>
<dbReference type="Proteomes" id="UP000462449">
    <property type="component" value="Unassembled WGS sequence"/>
</dbReference>
<dbReference type="InterPro" id="IPR003661">
    <property type="entry name" value="HisK_dim/P_dom"/>
</dbReference>
<dbReference type="InterPro" id="IPR011123">
    <property type="entry name" value="Y_Y_Y"/>
</dbReference>
<dbReference type="EMBL" id="WOTW01000008">
    <property type="protein sequence ID" value="MUP37223.1"/>
    <property type="molecule type" value="Genomic_DNA"/>
</dbReference>
<dbReference type="InterPro" id="IPR011006">
    <property type="entry name" value="CheY-like_superfamily"/>
</dbReference>
<evidence type="ECO:0000256" key="14">
    <source>
        <dbReference type="SAM" id="SignalP"/>
    </source>
</evidence>
<dbReference type="InterPro" id="IPR036890">
    <property type="entry name" value="HATPase_C_sf"/>
</dbReference>
<dbReference type="InterPro" id="IPR004358">
    <property type="entry name" value="Sig_transdc_His_kin-like_C"/>
</dbReference>
<keyword evidence="11" id="KW-0804">Transcription</keyword>
<dbReference type="InterPro" id="IPR005467">
    <property type="entry name" value="His_kinase_dom"/>
</dbReference>
<keyword evidence="10" id="KW-0238">DNA-binding</keyword>
<evidence type="ECO:0000313" key="20">
    <source>
        <dbReference type="Proteomes" id="UP000285951"/>
    </source>
</evidence>
<dbReference type="EMBL" id="QTZN02000008">
    <property type="protein sequence ID" value="MVB06428.1"/>
    <property type="molecule type" value="Genomic_DNA"/>
</dbReference>
<keyword evidence="4" id="KW-0808">Transferase</keyword>
<evidence type="ECO:0000256" key="5">
    <source>
        <dbReference type="ARBA" id="ARBA00022741"/>
    </source>
</evidence>
<dbReference type="SUPFAM" id="SSF55874">
    <property type="entry name" value="ATPase domain of HSP90 chaperone/DNA topoisomerase II/histidine kinase"/>
    <property type="match status" value="1"/>
</dbReference>
<dbReference type="Pfam" id="PF07495">
    <property type="entry name" value="Y_Y_Y"/>
    <property type="match status" value="1"/>
</dbReference>
<evidence type="ECO:0000256" key="9">
    <source>
        <dbReference type="ARBA" id="ARBA00023015"/>
    </source>
</evidence>
<evidence type="ECO:0000313" key="18">
    <source>
        <dbReference type="EMBL" id="MUP37223.1"/>
    </source>
</evidence>
<feature type="domain" description="Histidine kinase" evidence="16">
    <location>
        <begin position="927"/>
        <end position="1153"/>
    </location>
</feature>
<keyword evidence="14" id="KW-0732">Signal</keyword>
<feature type="domain" description="Response regulatory" evidence="17">
    <location>
        <begin position="1204"/>
        <end position="1319"/>
    </location>
</feature>
<dbReference type="Pfam" id="PF00072">
    <property type="entry name" value="Response_reg"/>
    <property type="match status" value="1"/>
</dbReference>
<dbReference type="Gene3D" id="2.130.10.10">
    <property type="entry name" value="YVTN repeat-like/Quinoprotein amine dehydrogenase"/>
    <property type="match status" value="2"/>
</dbReference>
<keyword evidence="13" id="KW-0175">Coiled coil</keyword>
<dbReference type="InterPro" id="IPR013783">
    <property type="entry name" value="Ig-like_fold"/>
</dbReference>
<dbReference type="SMART" id="SM00387">
    <property type="entry name" value="HATPase_c"/>
    <property type="match status" value="1"/>
</dbReference>
<dbReference type="PROSITE" id="PS50110">
    <property type="entry name" value="RESPONSE_REGULATORY"/>
    <property type="match status" value="1"/>
</dbReference>
<feature type="signal peptide" evidence="14">
    <location>
        <begin position="1"/>
        <end position="22"/>
    </location>
</feature>
<accession>A0A7M4D3J4</accession>
<dbReference type="CDD" id="cd00075">
    <property type="entry name" value="HATPase"/>
    <property type="match status" value="1"/>
</dbReference>
<dbReference type="SMART" id="SM00342">
    <property type="entry name" value="HTH_ARAC"/>
    <property type="match status" value="1"/>
</dbReference>
<dbReference type="FunFam" id="1.10.287.130:FF:000045">
    <property type="entry name" value="Two-component system sensor histidine kinase/response regulator"/>
    <property type="match status" value="1"/>
</dbReference>
<dbReference type="Gene3D" id="2.60.40.10">
    <property type="entry name" value="Immunoglobulins"/>
    <property type="match status" value="1"/>
</dbReference>
<dbReference type="PROSITE" id="PS00041">
    <property type="entry name" value="HTH_ARAC_FAMILY_1"/>
    <property type="match status" value="1"/>
</dbReference>
<comment type="caution">
    <text evidence="18">The sequence shown here is derived from an EMBL/GenBank/DDBJ whole genome shotgun (WGS) entry which is preliminary data.</text>
</comment>
<keyword evidence="20" id="KW-1185">Reference proteome</keyword>
<dbReference type="FunFam" id="3.30.565.10:FF:000037">
    <property type="entry name" value="Hybrid sensor histidine kinase/response regulator"/>
    <property type="match status" value="1"/>
</dbReference>
<dbReference type="Pfam" id="PF07494">
    <property type="entry name" value="Reg_prop"/>
    <property type="match status" value="5"/>
</dbReference>
<dbReference type="Pfam" id="PF12833">
    <property type="entry name" value="HTH_18"/>
    <property type="match status" value="1"/>
</dbReference>
<dbReference type="InterPro" id="IPR015943">
    <property type="entry name" value="WD40/YVTN_repeat-like_dom_sf"/>
</dbReference>
<dbReference type="InterPro" id="IPR003594">
    <property type="entry name" value="HATPase_dom"/>
</dbReference>
<dbReference type="PANTHER" id="PTHR43547">
    <property type="entry name" value="TWO-COMPONENT HISTIDINE KINASE"/>
    <property type="match status" value="1"/>
</dbReference>
<evidence type="ECO:0000256" key="3">
    <source>
        <dbReference type="ARBA" id="ARBA00022553"/>
    </source>
</evidence>
<dbReference type="SUPFAM" id="SSF47384">
    <property type="entry name" value="Homodimeric domain of signal transducing histidine kinase"/>
    <property type="match status" value="1"/>
</dbReference>
<dbReference type="RefSeq" id="WP_156195037.1">
    <property type="nucleotide sequence ID" value="NZ_QTZN02000008.1"/>
</dbReference>
<dbReference type="PROSITE" id="PS01124">
    <property type="entry name" value="HTH_ARAC_FAMILY_2"/>
    <property type="match status" value="1"/>
</dbReference>
<dbReference type="SUPFAM" id="SSF52172">
    <property type="entry name" value="CheY-like"/>
    <property type="match status" value="1"/>
</dbReference>
<dbReference type="OrthoDB" id="681130at2"/>
<gene>
    <name evidence="19" type="ORF">DWB62_005300</name>
    <name evidence="18" type="ORF">GNY23_05300</name>
</gene>
<dbReference type="EC" id="2.7.13.3" evidence="2"/>
<dbReference type="GO" id="GO:0005524">
    <property type="term" value="F:ATP binding"/>
    <property type="evidence" value="ECO:0007669"/>
    <property type="project" value="UniProtKB-KW"/>
</dbReference>
<organism evidence="18 21">
    <name type="scientific">Labilibaculum euxinus</name>
    <dbReference type="NCBI Taxonomy" id="2686357"/>
    <lineage>
        <taxon>Bacteria</taxon>
        <taxon>Pseudomonadati</taxon>
        <taxon>Bacteroidota</taxon>
        <taxon>Bacteroidia</taxon>
        <taxon>Marinilabiliales</taxon>
        <taxon>Marinifilaceae</taxon>
        <taxon>Labilibaculum</taxon>
    </lineage>
</organism>
<dbReference type="InterPro" id="IPR018062">
    <property type="entry name" value="HTH_AraC-typ_CS"/>
</dbReference>
<keyword evidence="9" id="KW-0805">Transcription regulation</keyword>
<evidence type="ECO:0000259" key="16">
    <source>
        <dbReference type="PROSITE" id="PS50109"/>
    </source>
</evidence>
<dbReference type="GO" id="GO:0043565">
    <property type="term" value="F:sequence-specific DNA binding"/>
    <property type="evidence" value="ECO:0007669"/>
    <property type="project" value="InterPro"/>
</dbReference>
<keyword evidence="8" id="KW-0902">Two-component regulatory system</keyword>
<feature type="chain" id="PRO_5029611071" description="histidine kinase" evidence="14">
    <location>
        <begin position="23"/>
        <end position="1456"/>
    </location>
</feature>
<evidence type="ECO:0000256" key="11">
    <source>
        <dbReference type="ARBA" id="ARBA00023163"/>
    </source>
</evidence>
<sequence length="1456" mass="167836">MRRCIFFSFFILLCFCSNTLIGETQKSPISHIRFHYLNNNNGLAQNTVDCILQDSRGFMWFGTWNGLCRYDGYTFTTYNKTKDLSGIPDNFIQSMSEDSKGNIWIGTKNGLSRFLFNENRFSLPENIRSNLNGHSIPHISIDKQNKIWIATEDDGVWLIEEEKENSYSVKKITEIVLPNQHISHILIHKENILIGTENGLVIVDKINFQNDTTLNKLIKSVANLVVNCIFVDTKENIWIGTSNGLYQYEPDNKQTYFYTHQPQNSSGLNHIAITEIVEDNSGTIIVGTLAGLNFFDPNSHSFYHLGDDIKEDQKLNNPFINSLLADKQGNVWIGTDKGGVNFYNIYQKPFYSITHTPLNPKSISHNTINSILSEKNILWIGTAGGGLNRIVNNGENVDHFNLSNSPQEQIGANFITSIYRNSSKQLWLGTWGDGLKRLKSVITKNIDTYRNNFEVSNSLCSNFVSSITELDKDQLLIGTLKGLDLFNIKLNTFTHLDEKMKLSAHLEVGCILNDQQNKVWIGTRNGLFRIPKDELNQPDKKTSIKYDAFFNQQDNPFSLPGNYIISLFESKDGTIWIGTYGNGICKYTIDNNGKFQFITYNDQNGLCNNVTYAIEEDKQGNLWISTDNGLSKFNPKTESFQNYFVKDGLLSNQFYWSASAADENGKLYFGGIAGLNYFMPENVESYHEASKPVFTEFSVFNRPVEIGQEYHSNVILNKSISETNSIELSYKDAVFSIEFSALDYFLPEKIKYSYQMEGVDKDWVNVPSSRRFANYTNLSGGEYKFMVKASNSDGMWSDKIAELKIKVHPPFWQTMWFQFTLLIAIVLIIISYIQYRTRFLKEQKRKLENQVLERTEKIEEQKDKLRHQAEHLQQTNQELADRQLLIGGQKLELEIQNKKIAQQRDKMIELNKEVKQVNQLRLRFFTNISHEFRTPLTLIIDPLEQLMKKLNDDQNTISTLKIIDRNAKRLLHLINRLIYFRQIENEKMDLLVSKGNLNEFLHDIFESFENLAQHMQMKYHFEAQQTNSETWFDAEKLENIFYNLLSNAFKYTPENGEITMKVKFVENDADNIFPAPYAYIEVTDNGKGIAKEHLPFIFERFYHVESERELDKNNSGIGLALTSEIIKILHGKIQVQSEIKKGSCFQVYLPYTTDRYNEKDLDRNNTQAEVKLKARVDTLVHNMVNPESNLGYENTGKQDKSKPLVLIVEDNFDLRTFLMQTLKEDYRILGAENGNIGFSMAKKHSPDLVISDVMMPVLSGIELCKCMKKEIQTSHIPIILLTAKNMVENWVEGLETGADDYISKPFNLQLLQIRMKNLIESRMKLKRMFNSSQNISAENITSNPVDEEFINKVYRILEKNYTNPDFTINQFAGEMFVSSSLLYKKLKAITDLNITNFINAFKLKKAMELIQENKLPISDIAFAVGFNDPKYFSRVFRKHYGMSPSDFTHNSLKDSK</sequence>
<evidence type="ECO:0000256" key="6">
    <source>
        <dbReference type="ARBA" id="ARBA00022777"/>
    </source>
</evidence>
<name>A0A7M4D3J4_9BACT</name>
<keyword evidence="7" id="KW-0067">ATP-binding</keyword>
<dbReference type="PROSITE" id="PS50109">
    <property type="entry name" value="HIS_KIN"/>
    <property type="match status" value="1"/>
</dbReference>
<dbReference type="Gene3D" id="3.40.50.2300">
    <property type="match status" value="1"/>
</dbReference>
<evidence type="ECO:0000256" key="7">
    <source>
        <dbReference type="ARBA" id="ARBA00022840"/>
    </source>
</evidence>
<evidence type="ECO:0000256" key="4">
    <source>
        <dbReference type="ARBA" id="ARBA00022679"/>
    </source>
</evidence>
<evidence type="ECO:0000256" key="13">
    <source>
        <dbReference type="SAM" id="Coils"/>
    </source>
</evidence>
<dbReference type="GO" id="GO:0003700">
    <property type="term" value="F:DNA-binding transcription factor activity"/>
    <property type="evidence" value="ECO:0007669"/>
    <property type="project" value="InterPro"/>
</dbReference>
<dbReference type="CDD" id="cd00082">
    <property type="entry name" value="HisKA"/>
    <property type="match status" value="1"/>
</dbReference>
<dbReference type="PRINTS" id="PR00344">
    <property type="entry name" value="BCTRLSENSOR"/>
</dbReference>